<evidence type="ECO:0000256" key="14">
    <source>
        <dbReference type="ARBA" id="ARBA00036634"/>
    </source>
</evidence>
<keyword evidence="7" id="KW-0999">Mitochondrion inner membrane</keyword>
<reference evidence="15 16" key="1">
    <citation type="submission" date="2016-10" db="EMBL/GenBank/DDBJ databases">
        <authorList>
            <person name="Cai Z."/>
        </authorList>
    </citation>
    <scope>NUCLEOTIDE SEQUENCE [LARGE SCALE GENOMIC DNA]</scope>
</reference>
<sequence>MSQHWIYINSPGYRRFVEATKSKRWLLWGTTLALGGLGTLAANVVMNTTNPNMAEEGYKSKDAELAKLPMHAQVTARAQRDQLRAMILDVTEGRDKARYKDLLDGKIHGTSHGTSMRDPSKQITQHSGVQGLLDSMQAVKLRDALDVTADKQPFMSYRELLDFIMKNGAADTEEEAHARADALVHAGVVLRFNGIVYLKPQEVSELVYRTLPTDPAQARRNLSAIEQELTLMDKEHKQLRSTAKRWPRFWLWAGFGVLSFQLTAFIYLTYWELSWDVMEPIGYMLSLTYSLLAYFYFLVTRGNYFDYGPFEEYWTQQQLEKRMAEKGFDLDRYQHLMRTRDRYRRYLAAQEDALATESAEGAAAGGGVFLGFKPKTS</sequence>
<accession>A0A383WN04</accession>
<keyword evidence="3" id="KW-0813">Transport</keyword>
<evidence type="ECO:0000256" key="7">
    <source>
        <dbReference type="ARBA" id="ARBA00022792"/>
    </source>
</evidence>
<evidence type="ECO:0000256" key="9">
    <source>
        <dbReference type="ARBA" id="ARBA00022989"/>
    </source>
</evidence>
<proteinExistence type="inferred from homology"/>
<evidence type="ECO:0000256" key="1">
    <source>
        <dbReference type="ARBA" id="ARBA00004448"/>
    </source>
</evidence>
<dbReference type="STRING" id="3088.A0A383WN04"/>
<dbReference type="GO" id="GO:0036444">
    <property type="term" value="P:calcium import into the mitochondrion"/>
    <property type="evidence" value="ECO:0007669"/>
    <property type="project" value="UniProtKB-ARBA"/>
</dbReference>
<evidence type="ECO:0000256" key="13">
    <source>
        <dbReference type="ARBA" id="ARBA00023303"/>
    </source>
</evidence>
<evidence type="ECO:0000256" key="5">
    <source>
        <dbReference type="ARBA" id="ARBA00022673"/>
    </source>
</evidence>
<dbReference type="GO" id="GO:0051560">
    <property type="term" value="P:mitochondrial calcium ion homeostasis"/>
    <property type="evidence" value="ECO:0007669"/>
    <property type="project" value="InterPro"/>
</dbReference>
<dbReference type="InterPro" id="IPR006769">
    <property type="entry name" value="MCU_C"/>
</dbReference>
<dbReference type="GO" id="GO:0005262">
    <property type="term" value="F:calcium channel activity"/>
    <property type="evidence" value="ECO:0007669"/>
    <property type="project" value="UniProtKB-KW"/>
</dbReference>
<keyword evidence="8" id="KW-0106">Calcium</keyword>
<evidence type="ECO:0000313" key="16">
    <source>
        <dbReference type="Proteomes" id="UP000256970"/>
    </source>
</evidence>
<comment type="similarity">
    <text evidence="2">Belongs to the MCU (TC 1.A.77) family.</text>
</comment>
<keyword evidence="9" id="KW-1133">Transmembrane helix</keyword>
<dbReference type="GO" id="GO:1990246">
    <property type="term" value="C:uniplex complex"/>
    <property type="evidence" value="ECO:0007669"/>
    <property type="project" value="TreeGrafter"/>
</dbReference>
<evidence type="ECO:0000256" key="8">
    <source>
        <dbReference type="ARBA" id="ARBA00022837"/>
    </source>
</evidence>
<evidence type="ECO:0000313" key="15">
    <source>
        <dbReference type="EMBL" id="SZX78828.1"/>
    </source>
</evidence>
<dbReference type="Pfam" id="PF04678">
    <property type="entry name" value="MCU"/>
    <property type="match status" value="1"/>
</dbReference>
<evidence type="ECO:0000256" key="10">
    <source>
        <dbReference type="ARBA" id="ARBA00023065"/>
    </source>
</evidence>
<keyword evidence="6" id="KW-0812">Transmembrane</keyword>
<dbReference type="Proteomes" id="UP000256970">
    <property type="component" value="Unassembled WGS sequence"/>
</dbReference>
<dbReference type="InterPro" id="IPR039055">
    <property type="entry name" value="MCU_fam"/>
</dbReference>
<dbReference type="AlphaFoldDB" id="A0A383WN04"/>
<evidence type="ECO:0000256" key="11">
    <source>
        <dbReference type="ARBA" id="ARBA00023128"/>
    </source>
</evidence>
<evidence type="ECO:0000256" key="12">
    <source>
        <dbReference type="ARBA" id="ARBA00023136"/>
    </source>
</evidence>
<comment type="catalytic activity">
    <reaction evidence="14">
        <text>Ca(2+)(in) = Ca(2+)(out)</text>
        <dbReference type="Rhea" id="RHEA:29671"/>
        <dbReference type="ChEBI" id="CHEBI:29108"/>
    </reaction>
</comment>
<comment type="subcellular location">
    <subcellularLocation>
        <location evidence="1">Mitochondrion inner membrane</location>
        <topology evidence="1">Multi-pass membrane protein</topology>
    </subcellularLocation>
</comment>
<evidence type="ECO:0000256" key="2">
    <source>
        <dbReference type="ARBA" id="ARBA00005653"/>
    </source>
</evidence>
<keyword evidence="12" id="KW-0472">Membrane</keyword>
<dbReference type="GO" id="GO:0015292">
    <property type="term" value="F:uniporter activity"/>
    <property type="evidence" value="ECO:0007669"/>
    <property type="project" value="TreeGrafter"/>
</dbReference>
<evidence type="ECO:0000256" key="3">
    <source>
        <dbReference type="ARBA" id="ARBA00022448"/>
    </source>
</evidence>
<dbReference type="EMBL" id="FNXT01001343">
    <property type="protein sequence ID" value="SZX78828.1"/>
    <property type="molecule type" value="Genomic_DNA"/>
</dbReference>
<organism evidence="15 16">
    <name type="scientific">Tetradesmus obliquus</name>
    <name type="common">Green alga</name>
    <name type="synonym">Acutodesmus obliquus</name>
    <dbReference type="NCBI Taxonomy" id="3088"/>
    <lineage>
        <taxon>Eukaryota</taxon>
        <taxon>Viridiplantae</taxon>
        <taxon>Chlorophyta</taxon>
        <taxon>core chlorophytes</taxon>
        <taxon>Chlorophyceae</taxon>
        <taxon>CS clade</taxon>
        <taxon>Sphaeropleales</taxon>
        <taxon>Scenedesmaceae</taxon>
        <taxon>Tetradesmus</taxon>
    </lineage>
</organism>
<keyword evidence="16" id="KW-1185">Reference proteome</keyword>
<evidence type="ECO:0000256" key="4">
    <source>
        <dbReference type="ARBA" id="ARBA00022568"/>
    </source>
</evidence>
<keyword evidence="5" id="KW-0107">Calcium channel</keyword>
<keyword evidence="4" id="KW-0109">Calcium transport</keyword>
<evidence type="ECO:0000256" key="6">
    <source>
        <dbReference type="ARBA" id="ARBA00022692"/>
    </source>
</evidence>
<keyword evidence="10" id="KW-0406">Ion transport</keyword>
<keyword evidence="11" id="KW-0496">Mitochondrion</keyword>
<dbReference type="PANTHER" id="PTHR13462">
    <property type="entry name" value="CALCIUM UNIPORTER PROTEIN, MITOCHONDRIAL"/>
    <property type="match status" value="1"/>
</dbReference>
<dbReference type="PANTHER" id="PTHR13462:SF10">
    <property type="entry name" value="CALCIUM UNIPORTER PROTEIN, MITOCHONDRIAL"/>
    <property type="match status" value="1"/>
</dbReference>
<keyword evidence="13" id="KW-0407">Ion channel</keyword>
<gene>
    <name evidence="15" type="ORF">BQ4739_LOCUS19134</name>
</gene>
<name>A0A383WN04_TETOB</name>
<protein>
    <submittedName>
        <fullName evidence="15">Uncharacterized protein</fullName>
    </submittedName>
</protein>